<dbReference type="SUPFAM" id="SSF52540">
    <property type="entry name" value="P-loop containing nucleoside triphosphate hydrolases"/>
    <property type="match status" value="1"/>
</dbReference>
<gene>
    <name evidence="1" type="ORF">DL239_20610</name>
</gene>
<accession>A0ABX0WFB3</accession>
<protein>
    <recommendedName>
        <fullName evidence="3">AAA family ATPase</fullName>
    </recommendedName>
</protein>
<organism evidence="1 2">
    <name type="scientific">Parasedimentitalea denitrificans</name>
    <dbReference type="NCBI Taxonomy" id="2211118"/>
    <lineage>
        <taxon>Bacteria</taxon>
        <taxon>Pseudomonadati</taxon>
        <taxon>Pseudomonadota</taxon>
        <taxon>Alphaproteobacteria</taxon>
        <taxon>Rhodobacterales</taxon>
        <taxon>Paracoccaceae</taxon>
        <taxon>Parasedimentitalea</taxon>
    </lineage>
</organism>
<sequence length="512" mass="56669">MMFTIDDLIEQFPPIVSPSNRGALSVSGSMHSKLDVDEAIRNLKAGINWHNNMVRAVGSFVACGWPDEAILMFAKDWRLEGYSQGDTLREVSAAIEGARTKGFAPPENSRLNSPTLETWPSLYETFDAKNIPRRRWIYDHHYIRGFVSVLASAGGVGKTSLQICEGLAIASGRPLLGETVHERTNVWVINLEDPLEEMQLRVVAAMQAHGVTQEEIEGRLFVDAGRDFQILFAEQGPKGLSVNNELSDMMIRKIRDNNIGAVFIDLFVGSHAVNENDNMAVNAVVSQIRHVADATNSAIGLVHHIRKSNGQDANIDSVRGAVSLIGAARVARVVNKISKEDAAKLGIDENTAKSVFRVENGKANLSPPAENSVWRKMTGVQLSNGEWVGVTEEYHPPSLKPVSEHEFFKVQKAINRTAEPVKCAESAKDWAGYTAAEALGVDIGRGPKADRSHEQEIERVKMRKLIRDMEKFSFIKKSKIYDKRNSRDVRVYEVGNSIHDAFKCGEQPQSAE</sequence>
<evidence type="ECO:0000313" key="1">
    <source>
        <dbReference type="EMBL" id="NIZ63372.1"/>
    </source>
</evidence>
<name>A0ABX0WFB3_9RHOB</name>
<dbReference type="InterPro" id="IPR027417">
    <property type="entry name" value="P-loop_NTPase"/>
</dbReference>
<dbReference type="Gene3D" id="3.40.50.300">
    <property type="entry name" value="P-loop containing nucleotide triphosphate hydrolases"/>
    <property type="match status" value="1"/>
</dbReference>
<dbReference type="EMBL" id="QHLQ01000038">
    <property type="protein sequence ID" value="NIZ63372.1"/>
    <property type="molecule type" value="Genomic_DNA"/>
</dbReference>
<keyword evidence="2" id="KW-1185">Reference proteome</keyword>
<comment type="caution">
    <text evidence="1">The sequence shown here is derived from an EMBL/GenBank/DDBJ whole genome shotgun (WGS) entry which is preliminary data.</text>
</comment>
<evidence type="ECO:0000313" key="2">
    <source>
        <dbReference type="Proteomes" id="UP001429564"/>
    </source>
</evidence>
<dbReference type="Proteomes" id="UP001429564">
    <property type="component" value="Unassembled WGS sequence"/>
</dbReference>
<reference evidence="1 2" key="1">
    <citation type="submission" date="2018-05" db="EMBL/GenBank/DDBJ databases">
        <authorList>
            <person name="Zhang Y.-J."/>
        </authorList>
    </citation>
    <scope>NUCLEOTIDE SEQUENCE [LARGE SCALE GENOMIC DNA]</scope>
    <source>
        <strain evidence="1 2">CY04</strain>
    </source>
</reference>
<proteinExistence type="predicted"/>
<evidence type="ECO:0008006" key="3">
    <source>
        <dbReference type="Google" id="ProtNLM"/>
    </source>
</evidence>
<dbReference type="Pfam" id="PF13481">
    <property type="entry name" value="AAA_25"/>
    <property type="match status" value="1"/>
</dbReference>